<dbReference type="PROSITE" id="PS50297">
    <property type="entry name" value="ANK_REP_REGION"/>
    <property type="match status" value="2"/>
</dbReference>
<evidence type="ECO:0000313" key="4">
    <source>
        <dbReference type="EMBL" id="KAF5868197.1"/>
    </source>
</evidence>
<evidence type="ECO:0000256" key="2">
    <source>
        <dbReference type="ARBA" id="ARBA00023043"/>
    </source>
</evidence>
<dbReference type="Gene3D" id="1.25.40.20">
    <property type="entry name" value="Ankyrin repeat-containing domain"/>
    <property type="match status" value="2"/>
</dbReference>
<dbReference type="PANTHER" id="PTHR24198:SF165">
    <property type="entry name" value="ANKYRIN REPEAT-CONTAINING PROTEIN-RELATED"/>
    <property type="match status" value="1"/>
</dbReference>
<dbReference type="Pfam" id="PF12796">
    <property type="entry name" value="Ank_2"/>
    <property type="match status" value="1"/>
</dbReference>
<dbReference type="SUPFAM" id="SSF48403">
    <property type="entry name" value="Ankyrin repeat"/>
    <property type="match status" value="1"/>
</dbReference>
<dbReference type="PROSITE" id="PS50088">
    <property type="entry name" value="ANK_REPEAT"/>
    <property type="match status" value="2"/>
</dbReference>
<dbReference type="InterPro" id="IPR036770">
    <property type="entry name" value="Ankyrin_rpt-contain_sf"/>
</dbReference>
<dbReference type="Pfam" id="PF00023">
    <property type="entry name" value="Ank"/>
    <property type="match status" value="1"/>
</dbReference>
<name>A0A8H6AIW3_9HELO</name>
<dbReference type="RefSeq" id="XP_037187146.1">
    <property type="nucleotide sequence ID" value="XM_037337766.1"/>
</dbReference>
<dbReference type="SMART" id="SM00248">
    <property type="entry name" value="ANK"/>
    <property type="match status" value="7"/>
</dbReference>
<feature type="repeat" description="ANK" evidence="3">
    <location>
        <begin position="208"/>
        <end position="236"/>
    </location>
</feature>
<reference evidence="4 5" key="1">
    <citation type="journal article" date="2020" name="Phytopathology">
        <title>A high-quality genome resource of Botrytis fragariae, a new and rapidly spreading fungal pathogen causing strawberry gray mold in the U.S.A.</title>
        <authorList>
            <person name="Wu Y."/>
            <person name="Saski C.A."/>
            <person name="Schnabel G."/>
            <person name="Xiao S."/>
            <person name="Hu M."/>
        </authorList>
    </citation>
    <scope>NUCLEOTIDE SEQUENCE [LARGE SCALE GENOMIC DNA]</scope>
    <source>
        <strain evidence="4 5">BVB16</strain>
    </source>
</reference>
<dbReference type="Proteomes" id="UP000531561">
    <property type="component" value="Unassembled WGS sequence"/>
</dbReference>
<evidence type="ECO:0000313" key="5">
    <source>
        <dbReference type="Proteomes" id="UP000531561"/>
    </source>
</evidence>
<comment type="caution">
    <text evidence="4">The sequence shown here is derived from an EMBL/GenBank/DDBJ whole genome shotgun (WGS) entry which is preliminary data.</text>
</comment>
<feature type="repeat" description="ANK" evidence="3">
    <location>
        <begin position="347"/>
        <end position="379"/>
    </location>
</feature>
<dbReference type="GeneID" id="59261458"/>
<dbReference type="AlphaFoldDB" id="A0A8H6AIW3"/>
<sequence length="540" mass="61004">MAVPTKDLVDLLDDVLAVIFDQILVTIGVWKTMNLRVLCRLFNTIVPKTLCLDHMANSEGPVDDALEICLKYPESKLPGIAHLFIHLEMKYNPHHTILSPVYYAIQSVKARINNIQTRDEQTAFEIKVCHAIEERLKWGSNDDRDPGACGRRRSQFRNAVVGEDGEARLDIQTILSVAIIAGDASVVRELLVNCNADADLDNEYFGRPIHLAASYGRTEIIEILLECGADLSSIRPYLIHQSKRFTMHLQKFICTFESPLRIAALNGHLKAVTLLTEPRYNAVLPFPEEEIQEAFRAAARSGSIALISILAESFLGSLPWDLPANIREEMLIQNINFAVSATWETMPNWSPIHCAAYKGRSKVDQLLLENGANRDSFATAIRVHCNSLDAIGFAVSKDHEDVVHVPLNHASFWNQHHIMRLLLKNTADSDRYMDRSALSYPIEVGDPLTLRLLIEAGYPVETIKDVKSINYNSSPVLLAMKCGWPHILEYLFSVNSEKIDPLDEEQFLLGSTVRNDFTSGQYPRRHAKEPYQLWYIQGRY</sequence>
<dbReference type="PANTHER" id="PTHR24198">
    <property type="entry name" value="ANKYRIN REPEAT AND PROTEIN KINASE DOMAIN-CONTAINING PROTEIN"/>
    <property type="match status" value="1"/>
</dbReference>
<proteinExistence type="predicted"/>
<evidence type="ECO:0000256" key="1">
    <source>
        <dbReference type="ARBA" id="ARBA00022737"/>
    </source>
</evidence>
<dbReference type="EMBL" id="JABFCT010000026">
    <property type="protein sequence ID" value="KAF5868197.1"/>
    <property type="molecule type" value="Genomic_DNA"/>
</dbReference>
<protein>
    <submittedName>
        <fullName evidence="4">Putative ankyrin repeat protein</fullName>
    </submittedName>
</protein>
<evidence type="ECO:0000256" key="3">
    <source>
        <dbReference type="PROSITE-ProRule" id="PRU00023"/>
    </source>
</evidence>
<organism evidence="4 5">
    <name type="scientific">Botrytis fragariae</name>
    <dbReference type="NCBI Taxonomy" id="1964551"/>
    <lineage>
        <taxon>Eukaryota</taxon>
        <taxon>Fungi</taxon>
        <taxon>Dikarya</taxon>
        <taxon>Ascomycota</taxon>
        <taxon>Pezizomycotina</taxon>
        <taxon>Leotiomycetes</taxon>
        <taxon>Helotiales</taxon>
        <taxon>Sclerotiniaceae</taxon>
        <taxon>Botrytis</taxon>
    </lineage>
</organism>
<gene>
    <name evidence="4" type="ORF">Bfra_007393</name>
</gene>
<keyword evidence="2 3" id="KW-0040">ANK repeat</keyword>
<keyword evidence="5" id="KW-1185">Reference proteome</keyword>
<dbReference type="InterPro" id="IPR002110">
    <property type="entry name" value="Ankyrin_rpt"/>
</dbReference>
<dbReference type="OrthoDB" id="4772757at2759"/>
<keyword evidence="1" id="KW-0677">Repeat</keyword>
<accession>A0A8H6AIW3</accession>